<protein>
    <submittedName>
        <fullName evidence="1">Uncharacterized protein</fullName>
    </submittedName>
</protein>
<keyword evidence="2" id="KW-1185">Reference proteome</keyword>
<evidence type="ECO:0000313" key="2">
    <source>
        <dbReference type="Proteomes" id="UP000326702"/>
    </source>
</evidence>
<accession>A0A5P9Q8E8</accession>
<organism evidence="1 2">
    <name type="scientific">Luteimicrobium xylanilyticum</name>
    <dbReference type="NCBI Taxonomy" id="1133546"/>
    <lineage>
        <taxon>Bacteria</taxon>
        <taxon>Bacillati</taxon>
        <taxon>Actinomycetota</taxon>
        <taxon>Actinomycetes</taxon>
        <taxon>Micrococcales</taxon>
        <taxon>Luteimicrobium</taxon>
    </lineage>
</organism>
<dbReference type="RefSeq" id="WP_036951848.1">
    <property type="nucleotide sequence ID" value="NZ_BAABIH010000001.1"/>
</dbReference>
<reference evidence="1 2" key="1">
    <citation type="submission" date="2019-10" db="EMBL/GenBank/DDBJ databases">
        <title>Genome sequence of Luteimicrobium xylanilyticum HY-24.</title>
        <authorList>
            <person name="Kim D.Y."/>
            <person name="Park H.-Y."/>
        </authorList>
    </citation>
    <scope>NUCLEOTIDE SEQUENCE [LARGE SCALE GENOMIC DNA]</scope>
    <source>
        <strain evidence="1 2">HY-24</strain>
    </source>
</reference>
<gene>
    <name evidence="1" type="ORF">KDY119_01196</name>
</gene>
<dbReference type="KEGG" id="lxl:KDY119_01196"/>
<proteinExistence type="predicted"/>
<dbReference type="EMBL" id="CP045529">
    <property type="protein sequence ID" value="QFU97697.1"/>
    <property type="molecule type" value="Genomic_DNA"/>
</dbReference>
<dbReference type="AlphaFoldDB" id="A0A5P9Q8E8"/>
<dbReference type="Proteomes" id="UP000326702">
    <property type="component" value="Chromosome"/>
</dbReference>
<name>A0A5P9Q8E8_9MICO</name>
<dbReference type="OrthoDB" id="5147509at2"/>
<evidence type="ECO:0000313" key="1">
    <source>
        <dbReference type="EMBL" id="QFU97697.1"/>
    </source>
</evidence>
<sequence>MSDHDDITHGPAPLGAVDAAPLHDAVDELARALHEYVDTAVGVRAEFGAAEADEDPRILALETRIATHNAHVFDALHGTLGMHPDLTTLTWGEDEVAEHDHEHAAGEPEAAEVFYLGFVVTPPTRPTDASMGTVIDLLDEAGEETVTKLVGAGFDVVEWAASRGEPGLFDDEDDDDDES</sequence>